<accession>A0ABU8WFG4</accession>
<organism evidence="3 4">
    <name type="scientific">Variovorax rhizosphaerae</name>
    <dbReference type="NCBI Taxonomy" id="1836200"/>
    <lineage>
        <taxon>Bacteria</taxon>
        <taxon>Pseudomonadati</taxon>
        <taxon>Pseudomonadota</taxon>
        <taxon>Betaproteobacteria</taxon>
        <taxon>Burkholderiales</taxon>
        <taxon>Comamonadaceae</taxon>
        <taxon>Variovorax</taxon>
    </lineage>
</organism>
<proteinExistence type="inferred from homology"/>
<keyword evidence="4" id="KW-1185">Reference proteome</keyword>
<gene>
    <name evidence="3" type="ORF">WKW82_05775</name>
</gene>
<sequence>MANTTQPQGTDSTRGRVAVVTGGAAGIGQAVVAVLQSHGYIVGAVDLTAKGVPEGATALVADVRDQAALDQAIGGFGEAHGRIDVLVNNAGVSFVGTIEDGSDADWHRIYDINVVGMMRATRAALPWLRRSSDAAIVNMSSCTAVNGLPQRALYSATKGAVQSMTMAVAADLVTEGIRVNCVSPGTVDTPFMAELAARDPDPAAKRASFESRQPTGRMISAQEVGEAVAYLARSGAHSTVGSVINLDGGMTALRMPR</sequence>
<name>A0ABU8WFG4_9BURK</name>
<dbReference type="Proteomes" id="UP001385892">
    <property type="component" value="Unassembled WGS sequence"/>
</dbReference>
<dbReference type="InterPro" id="IPR002347">
    <property type="entry name" value="SDR_fam"/>
</dbReference>
<dbReference type="PANTHER" id="PTHR43477:SF1">
    <property type="entry name" value="DIHYDROANTICAPSIN 7-DEHYDROGENASE"/>
    <property type="match status" value="1"/>
</dbReference>
<dbReference type="EMBL" id="JBBKZT010000002">
    <property type="protein sequence ID" value="MEJ8846144.1"/>
    <property type="molecule type" value="Genomic_DNA"/>
</dbReference>
<dbReference type="PROSITE" id="PS00061">
    <property type="entry name" value="ADH_SHORT"/>
    <property type="match status" value="1"/>
</dbReference>
<comment type="similarity">
    <text evidence="1">Belongs to the short-chain dehydrogenases/reductases (SDR) family.</text>
</comment>
<evidence type="ECO:0000256" key="1">
    <source>
        <dbReference type="ARBA" id="ARBA00006484"/>
    </source>
</evidence>
<dbReference type="PANTHER" id="PTHR43477">
    <property type="entry name" value="DIHYDROANTICAPSIN 7-DEHYDROGENASE"/>
    <property type="match status" value="1"/>
</dbReference>
<dbReference type="Pfam" id="PF13561">
    <property type="entry name" value="adh_short_C2"/>
    <property type="match status" value="1"/>
</dbReference>
<reference evidence="3 4" key="1">
    <citation type="submission" date="2024-03" db="EMBL/GenBank/DDBJ databases">
        <title>Novel species of the genus Variovorax.</title>
        <authorList>
            <person name="Liu Q."/>
            <person name="Xin Y.-H."/>
        </authorList>
    </citation>
    <scope>NUCLEOTIDE SEQUENCE [LARGE SCALE GENOMIC DNA]</scope>
    <source>
        <strain evidence="3 4">KACC 18900</strain>
    </source>
</reference>
<evidence type="ECO:0000313" key="4">
    <source>
        <dbReference type="Proteomes" id="UP001385892"/>
    </source>
</evidence>
<keyword evidence="2" id="KW-0560">Oxidoreductase</keyword>
<dbReference type="Gene3D" id="3.40.50.720">
    <property type="entry name" value="NAD(P)-binding Rossmann-like Domain"/>
    <property type="match status" value="1"/>
</dbReference>
<protein>
    <submittedName>
        <fullName evidence="3">SDR family oxidoreductase</fullName>
    </submittedName>
</protein>
<evidence type="ECO:0000256" key="2">
    <source>
        <dbReference type="ARBA" id="ARBA00023002"/>
    </source>
</evidence>
<dbReference type="InterPro" id="IPR036291">
    <property type="entry name" value="NAD(P)-bd_dom_sf"/>
</dbReference>
<comment type="caution">
    <text evidence="3">The sequence shown here is derived from an EMBL/GenBank/DDBJ whole genome shotgun (WGS) entry which is preliminary data.</text>
</comment>
<evidence type="ECO:0000313" key="3">
    <source>
        <dbReference type="EMBL" id="MEJ8846144.1"/>
    </source>
</evidence>
<dbReference type="SUPFAM" id="SSF51735">
    <property type="entry name" value="NAD(P)-binding Rossmann-fold domains"/>
    <property type="match status" value="1"/>
</dbReference>
<dbReference type="InterPro" id="IPR020904">
    <property type="entry name" value="Sc_DH/Rdtase_CS"/>
</dbReference>
<dbReference type="InterPro" id="IPR051122">
    <property type="entry name" value="SDR_DHRS6-like"/>
</dbReference>
<dbReference type="PRINTS" id="PR00081">
    <property type="entry name" value="GDHRDH"/>
</dbReference>
<dbReference type="PRINTS" id="PR00080">
    <property type="entry name" value="SDRFAMILY"/>
</dbReference>
<dbReference type="RefSeq" id="WP_340341292.1">
    <property type="nucleotide sequence ID" value="NZ_JBBKZT010000002.1"/>
</dbReference>